<organism evidence="2 3">
    <name type="scientific">Streptomyces griseoruber</name>
    <dbReference type="NCBI Taxonomy" id="1943"/>
    <lineage>
        <taxon>Bacteria</taxon>
        <taxon>Bacillati</taxon>
        <taxon>Actinomycetota</taxon>
        <taxon>Actinomycetes</taxon>
        <taxon>Kitasatosporales</taxon>
        <taxon>Streptomycetaceae</taxon>
        <taxon>Streptomyces</taxon>
    </lineage>
</organism>
<dbReference type="Proteomes" id="UP000052982">
    <property type="component" value="Unassembled WGS sequence"/>
</dbReference>
<dbReference type="AlphaFoldDB" id="A0A101ST59"/>
<dbReference type="STRING" id="1943.AQJ64_28580"/>
<feature type="transmembrane region" description="Helical" evidence="1">
    <location>
        <begin position="12"/>
        <end position="34"/>
    </location>
</feature>
<evidence type="ECO:0000313" key="3">
    <source>
        <dbReference type="Proteomes" id="UP000052982"/>
    </source>
</evidence>
<keyword evidence="3" id="KW-1185">Reference proteome</keyword>
<feature type="transmembrane region" description="Helical" evidence="1">
    <location>
        <begin position="40"/>
        <end position="58"/>
    </location>
</feature>
<keyword evidence="1" id="KW-0472">Membrane</keyword>
<protein>
    <submittedName>
        <fullName evidence="2">Uncharacterized protein</fullName>
    </submittedName>
</protein>
<name>A0A101ST59_9ACTN</name>
<evidence type="ECO:0000313" key="2">
    <source>
        <dbReference type="EMBL" id="KUN79737.1"/>
    </source>
</evidence>
<keyword evidence="1" id="KW-1133">Transmembrane helix</keyword>
<reference evidence="2 3" key="1">
    <citation type="submission" date="2015-10" db="EMBL/GenBank/DDBJ databases">
        <title>Draft genome sequence of Streptomyces griseoruber DSM 40281, type strain for the species Streptomyces griseoruber.</title>
        <authorList>
            <person name="Ruckert C."/>
            <person name="Winkler A."/>
            <person name="Kalinowski J."/>
            <person name="Kampfer P."/>
            <person name="Glaeser S."/>
        </authorList>
    </citation>
    <scope>NUCLEOTIDE SEQUENCE [LARGE SCALE GENOMIC DNA]</scope>
    <source>
        <strain evidence="2 3">DSM 40281</strain>
    </source>
</reference>
<accession>A0A101ST59</accession>
<sequence>MEDSIAWAVRNADGVVAIGVALTVGLLDITGQAFDRDNNVVTGSILLVLAALVFGSLTERRRRMADIRAATAATGRAIEDLAMVRSLAGPEVTLAHEQARRSTARWVFKGGTGTYLRAVTLPQCVLEAQRQRRALSMKIDIVNPADDRVCEAYARFRRTFGHDTAGGWTTERTRKESYATVLAAVWHRQRLDTLEIDVHLSSVAPALRFDLSDTCLIITQDDPRRVSLCVDRDRPLYDYYVTELHQSREQGVKLDLREATELSDEPTVDEVRRLMDRLGVPLPTHFTDRDVGEVVDKALHAEDPYRS</sequence>
<dbReference type="OrthoDB" id="3675517at2"/>
<proteinExistence type="predicted"/>
<keyword evidence="1" id="KW-0812">Transmembrane</keyword>
<evidence type="ECO:0000256" key="1">
    <source>
        <dbReference type="SAM" id="Phobius"/>
    </source>
</evidence>
<gene>
    <name evidence="2" type="ORF">AQJ64_28580</name>
</gene>
<comment type="caution">
    <text evidence="2">The sequence shown here is derived from an EMBL/GenBank/DDBJ whole genome shotgun (WGS) entry which is preliminary data.</text>
</comment>
<dbReference type="EMBL" id="LMWW01000047">
    <property type="protein sequence ID" value="KUN79737.1"/>
    <property type="molecule type" value="Genomic_DNA"/>
</dbReference>